<dbReference type="Proteomes" id="UP000018050">
    <property type="component" value="Unassembled WGS sequence"/>
</dbReference>
<gene>
    <name evidence="2" type="ORF">EAH_00054140</name>
</gene>
<dbReference type="InterPro" id="IPR023674">
    <property type="entry name" value="Ribosomal_uL1-like"/>
</dbReference>
<dbReference type="Pfam" id="PF00687">
    <property type="entry name" value="Ribosomal_L1"/>
    <property type="match status" value="1"/>
</dbReference>
<organism evidence="2 3">
    <name type="scientific">Eimeria acervulina</name>
    <name type="common">Coccidian parasite</name>
    <dbReference type="NCBI Taxonomy" id="5801"/>
    <lineage>
        <taxon>Eukaryota</taxon>
        <taxon>Sar</taxon>
        <taxon>Alveolata</taxon>
        <taxon>Apicomplexa</taxon>
        <taxon>Conoidasida</taxon>
        <taxon>Coccidia</taxon>
        <taxon>Eucoccidiorida</taxon>
        <taxon>Eimeriorina</taxon>
        <taxon>Eimeriidae</taxon>
        <taxon>Eimeria</taxon>
    </lineage>
</organism>
<dbReference type="GeneID" id="25273484"/>
<evidence type="ECO:0000313" key="2">
    <source>
        <dbReference type="EMBL" id="CDI80645.1"/>
    </source>
</evidence>
<reference evidence="2" key="1">
    <citation type="submission" date="2013-10" db="EMBL/GenBank/DDBJ databases">
        <title>Genomic analysis of the causative agents of coccidiosis in chickens.</title>
        <authorList>
            <person name="Reid A.J."/>
            <person name="Blake D."/>
            <person name="Billington K."/>
            <person name="Browne H."/>
            <person name="Dunn M."/>
            <person name="Hung S."/>
            <person name="Kawahara F."/>
            <person name="Miranda-Saavedra D."/>
            <person name="Mourier T."/>
            <person name="Nagra H."/>
            <person name="Otto T.D."/>
            <person name="Rawlings N."/>
            <person name="Sanchez A."/>
            <person name="Sanders M."/>
            <person name="Subramaniam C."/>
            <person name="Tay Y."/>
            <person name="Dear P."/>
            <person name="Doerig C."/>
            <person name="Gruber A."/>
            <person name="Parkinson J."/>
            <person name="Shirley M."/>
            <person name="Wan K.L."/>
            <person name="Berriman M."/>
            <person name="Tomley F."/>
            <person name="Pain A."/>
        </authorList>
    </citation>
    <scope>NUCLEOTIDE SEQUENCE</scope>
    <source>
        <strain evidence="2">Houghton</strain>
    </source>
</reference>
<dbReference type="OrthoDB" id="10251727at2759"/>
<feature type="region of interest" description="Disordered" evidence="1">
    <location>
        <begin position="1"/>
        <end position="62"/>
    </location>
</feature>
<evidence type="ECO:0000313" key="3">
    <source>
        <dbReference type="Proteomes" id="UP000018050"/>
    </source>
</evidence>
<evidence type="ECO:0000256" key="1">
    <source>
        <dbReference type="SAM" id="MobiDB-lite"/>
    </source>
</evidence>
<dbReference type="AlphaFoldDB" id="U6GKF2"/>
<keyword evidence="3" id="KW-1185">Reference proteome</keyword>
<feature type="compositionally biased region" description="Basic residues" evidence="1">
    <location>
        <begin position="1"/>
        <end position="18"/>
    </location>
</feature>
<dbReference type="SUPFAM" id="SSF56808">
    <property type="entry name" value="Ribosomal protein L1"/>
    <property type="match status" value="1"/>
</dbReference>
<dbReference type="EMBL" id="HG671274">
    <property type="protein sequence ID" value="CDI80645.1"/>
    <property type="molecule type" value="Genomic_DNA"/>
</dbReference>
<protein>
    <submittedName>
        <fullName evidence="2">Uncharacterized protein</fullName>
    </submittedName>
</protein>
<name>U6GKF2_EIMAC</name>
<reference evidence="2" key="2">
    <citation type="submission" date="2013-10" db="EMBL/GenBank/DDBJ databases">
        <authorList>
            <person name="Aslett M."/>
        </authorList>
    </citation>
    <scope>NUCLEOTIDE SEQUENCE</scope>
    <source>
        <strain evidence="2">Houghton</strain>
    </source>
</reference>
<dbReference type="VEuPathDB" id="ToxoDB:EAH_00054140"/>
<proteinExistence type="predicted"/>
<sequence length="235" mass="25852">MIKLKKKNREKQHPKAARGAHTPEDAETGKRHRLQVDSASVSQDMGIKKKAKTSSSSFPSACSKEASKTASTAGTATENISLNGGVVDCERLRRAIGALCRHVQKKQKEEEIQDLLANSGGPMVSLMFSLQNVPEGQRIYPHLIPHDASGEVCLIVKDPQRKWKDIVAAAQPSLSFIKKVISYKKLSKKFPQFADKRSLCSAYDLFLVDSKVKEKAALAYTCGALNNRKRSKESA</sequence>
<dbReference type="RefSeq" id="XP_013249420.1">
    <property type="nucleotide sequence ID" value="XM_013393966.1"/>
</dbReference>
<accession>U6GKF2</accession>
<dbReference type="InterPro" id="IPR028364">
    <property type="entry name" value="Ribosomal_uL1/biogenesis"/>
</dbReference>